<protein>
    <submittedName>
        <fullName evidence="8">Sigma-70 family RNA polymerase sigma factor</fullName>
    </submittedName>
</protein>
<evidence type="ECO:0000259" key="7">
    <source>
        <dbReference type="Pfam" id="PF08281"/>
    </source>
</evidence>
<dbReference type="Proteomes" id="UP000437736">
    <property type="component" value="Unassembled WGS sequence"/>
</dbReference>
<dbReference type="InterPro" id="IPR013324">
    <property type="entry name" value="RNA_pol_sigma_r3/r4-like"/>
</dbReference>
<dbReference type="InterPro" id="IPR014284">
    <property type="entry name" value="RNA_pol_sigma-70_dom"/>
</dbReference>
<feature type="domain" description="RNA polymerase sigma-70 region 2" evidence="6">
    <location>
        <begin position="27"/>
        <end position="87"/>
    </location>
</feature>
<dbReference type="InterPro" id="IPR039425">
    <property type="entry name" value="RNA_pol_sigma-70-like"/>
</dbReference>
<sequence length="173" mass="18575">MRTSTTRDATGEEAGPGGFAGFLAGLYPDLVASLGVYASSRAVAEDIAQEALAAAWQHRGRVEALRDPRAWVYRVAINRSRSLWRRALVELAYQARLRPAAGGTGDAVEDGMAVRAAVRRLPRRQREAVGLRFFADLSVEQTAEVMGCAAGTVKALTSQAMASLRGQLDQEVS</sequence>
<proteinExistence type="inferred from homology"/>
<gene>
    <name evidence="8" type="ORF">GHK86_07695</name>
</gene>
<keyword evidence="9" id="KW-1185">Reference proteome</keyword>
<accession>A0ABW9QT35</accession>
<evidence type="ECO:0000256" key="2">
    <source>
        <dbReference type="ARBA" id="ARBA00023015"/>
    </source>
</evidence>
<keyword evidence="3" id="KW-0731">Sigma factor</keyword>
<dbReference type="InterPro" id="IPR007627">
    <property type="entry name" value="RNA_pol_sigma70_r2"/>
</dbReference>
<dbReference type="EMBL" id="WJHE01000339">
    <property type="protein sequence ID" value="MST32604.1"/>
    <property type="molecule type" value="Genomic_DNA"/>
</dbReference>
<evidence type="ECO:0000256" key="4">
    <source>
        <dbReference type="ARBA" id="ARBA00023125"/>
    </source>
</evidence>
<evidence type="ECO:0000256" key="1">
    <source>
        <dbReference type="ARBA" id="ARBA00010641"/>
    </source>
</evidence>
<dbReference type="InterPro" id="IPR013325">
    <property type="entry name" value="RNA_pol_sigma_r2"/>
</dbReference>
<dbReference type="SUPFAM" id="SSF88946">
    <property type="entry name" value="Sigma2 domain of RNA polymerase sigma factors"/>
    <property type="match status" value="1"/>
</dbReference>
<feature type="domain" description="RNA polymerase sigma factor 70 region 4 type 2" evidence="7">
    <location>
        <begin position="112"/>
        <end position="164"/>
    </location>
</feature>
<evidence type="ECO:0000313" key="9">
    <source>
        <dbReference type="Proteomes" id="UP000437736"/>
    </source>
</evidence>
<keyword evidence="4" id="KW-0238">DNA-binding</keyword>
<keyword evidence="2" id="KW-0805">Transcription regulation</keyword>
<dbReference type="Pfam" id="PF08281">
    <property type="entry name" value="Sigma70_r4_2"/>
    <property type="match status" value="1"/>
</dbReference>
<dbReference type="PANTHER" id="PTHR43133:SF8">
    <property type="entry name" value="RNA POLYMERASE SIGMA FACTOR HI_1459-RELATED"/>
    <property type="match status" value="1"/>
</dbReference>
<dbReference type="NCBIfam" id="TIGR02937">
    <property type="entry name" value="sigma70-ECF"/>
    <property type="match status" value="1"/>
</dbReference>
<dbReference type="Gene3D" id="1.10.10.10">
    <property type="entry name" value="Winged helix-like DNA-binding domain superfamily/Winged helix DNA-binding domain"/>
    <property type="match status" value="1"/>
</dbReference>
<dbReference type="PANTHER" id="PTHR43133">
    <property type="entry name" value="RNA POLYMERASE ECF-TYPE SIGMA FACTO"/>
    <property type="match status" value="1"/>
</dbReference>
<dbReference type="Gene3D" id="1.10.1740.10">
    <property type="match status" value="1"/>
</dbReference>
<dbReference type="InterPro" id="IPR013249">
    <property type="entry name" value="RNA_pol_sigma70_r4_t2"/>
</dbReference>
<dbReference type="InterPro" id="IPR036388">
    <property type="entry name" value="WH-like_DNA-bd_sf"/>
</dbReference>
<dbReference type="CDD" id="cd06171">
    <property type="entry name" value="Sigma70_r4"/>
    <property type="match status" value="1"/>
</dbReference>
<evidence type="ECO:0000256" key="3">
    <source>
        <dbReference type="ARBA" id="ARBA00023082"/>
    </source>
</evidence>
<evidence type="ECO:0000259" key="6">
    <source>
        <dbReference type="Pfam" id="PF04542"/>
    </source>
</evidence>
<comment type="similarity">
    <text evidence="1">Belongs to the sigma-70 factor family. ECF subfamily.</text>
</comment>
<evidence type="ECO:0000313" key="8">
    <source>
        <dbReference type="EMBL" id="MST32604.1"/>
    </source>
</evidence>
<comment type="caution">
    <text evidence="8">The sequence shown here is derived from an EMBL/GenBank/DDBJ whole genome shotgun (WGS) entry which is preliminary data.</text>
</comment>
<organism evidence="8 9">
    <name type="scientific">Acidiferrimicrobium australe</name>
    <dbReference type="NCBI Taxonomy" id="2664430"/>
    <lineage>
        <taxon>Bacteria</taxon>
        <taxon>Bacillati</taxon>
        <taxon>Actinomycetota</taxon>
        <taxon>Acidimicrobiia</taxon>
        <taxon>Acidimicrobiales</taxon>
        <taxon>Acidimicrobiaceae</taxon>
        <taxon>Acidiferrimicrobium</taxon>
    </lineage>
</organism>
<evidence type="ECO:0000256" key="5">
    <source>
        <dbReference type="ARBA" id="ARBA00023163"/>
    </source>
</evidence>
<dbReference type="Pfam" id="PF04542">
    <property type="entry name" value="Sigma70_r2"/>
    <property type="match status" value="1"/>
</dbReference>
<reference evidence="8 9" key="1">
    <citation type="submission" date="2019-11" db="EMBL/GenBank/DDBJ databases">
        <title>Acidiferrimicrobium australis gen. nov., sp. nov., an acidophilic and obligately heterotrophic, member of the Actinobacteria that catalyses dissimilatory oxido- reduction of iron isolated from metal-rich acidic water in Chile.</title>
        <authorList>
            <person name="Gonzalez D."/>
            <person name="Huber K."/>
            <person name="Hedrich S."/>
            <person name="Rojas-Villalobos C."/>
            <person name="Quatrini R."/>
            <person name="Dinamarca M.A."/>
            <person name="Schwarz A."/>
            <person name="Canales C."/>
            <person name="Nancucheo I."/>
        </authorList>
    </citation>
    <scope>NUCLEOTIDE SEQUENCE [LARGE SCALE GENOMIC DNA]</scope>
    <source>
        <strain evidence="8 9">USS-CCA1</strain>
    </source>
</reference>
<dbReference type="SUPFAM" id="SSF88659">
    <property type="entry name" value="Sigma3 and sigma4 domains of RNA polymerase sigma factors"/>
    <property type="match status" value="1"/>
</dbReference>
<name>A0ABW9QT35_9ACTN</name>
<keyword evidence="5" id="KW-0804">Transcription</keyword>